<organism evidence="2 3">
    <name type="scientific">Stackebrandtia albiflava</name>
    <dbReference type="NCBI Taxonomy" id="406432"/>
    <lineage>
        <taxon>Bacteria</taxon>
        <taxon>Bacillati</taxon>
        <taxon>Actinomycetota</taxon>
        <taxon>Actinomycetes</taxon>
        <taxon>Glycomycetales</taxon>
        <taxon>Glycomycetaceae</taxon>
        <taxon>Stackebrandtia</taxon>
    </lineage>
</organism>
<dbReference type="AlphaFoldDB" id="A0A562V245"/>
<protein>
    <submittedName>
        <fullName evidence="2">Uncharacterized protein DUF998</fullName>
    </submittedName>
</protein>
<dbReference type="RefSeq" id="WP_147138592.1">
    <property type="nucleotide sequence ID" value="NZ_BAABIJ010000002.1"/>
</dbReference>
<dbReference type="InterPro" id="IPR009339">
    <property type="entry name" value="DUF998"/>
</dbReference>
<feature type="transmembrane region" description="Helical" evidence="1">
    <location>
        <begin position="182"/>
        <end position="202"/>
    </location>
</feature>
<keyword evidence="1" id="KW-0472">Membrane</keyword>
<evidence type="ECO:0000256" key="1">
    <source>
        <dbReference type="SAM" id="Phobius"/>
    </source>
</evidence>
<feature type="transmembrane region" description="Helical" evidence="1">
    <location>
        <begin position="12"/>
        <end position="31"/>
    </location>
</feature>
<feature type="transmembrane region" description="Helical" evidence="1">
    <location>
        <begin position="56"/>
        <end position="75"/>
    </location>
</feature>
<keyword evidence="3" id="KW-1185">Reference proteome</keyword>
<keyword evidence="1" id="KW-1133">Transmembrane helix</keyword>
<accession>A0A562V245</accession>
<evidence type="ECO:0000313" key="2">
    <source>
        <dbReference type="EMBL" id="TWJ11903.1"/>
    </source>
</evidence>
<dbReference type="Pfam" id="PF06197">
    <property type="entry name" value="DUF998"/>
    <property type="match status" value="1"/>
</dbReference>
<sequence>MLTKSALWLVRLSFGGLLFSASIVLLGHLGADEALSPFDSTISAYAAMDRMGPVEFGILVAGLASLALLAGMYAARIRVGGPLAASMGVGGAGFLIAALVPTVEPGTPFTAAAQVHRYAAILGCMAFMLAGLLLIRLATTEDWTDLRFPLQVLAIVSTTAGLAVTYAMFFGDRFLIGLYERILAGTIIATMALVATRLLRLPRHGHAAVRRR</sequence>
<evidence type="ECO:0000313" key="3">
    <source>
        <dbReference type="Proteomes" id="UP000321617"/>
    </source>
</evidence>
<dbReference type="EMBL" id="VLLL01000006">
    <property type="protein sequence ID" value="TWJ11903.1"/>
    <property type="molecule type" value="Genomic_DNA"/>
</dbReference>
<feature type="transmembrane region" description="Helical" evidence="1">
    <location>
        <begin position="150"/>
        <end position="170"/>
    </location>
</feature>
<comment type="caution">
    <text evidence="2">The sequence shown here is derived from an EMBL/GenBank/DDBJ whole genome shotgun (WGS) entry which is preliminary data.</text>
</comment>
<reference evidence="2 3" key="1">
    <citation type="journal article" date="2013" name="Stand. Genomic Sci.">
        <title>Genomic Encyclopedia of Type Strains, Phase I: The one thousand microbial genomes (KMG-I) project.</title>
        <authorList>
            <person name="Kyrpides N.C."/>
            <person name="Woyke T."/>
            <person name="Eisen J.A."/>
            <person name="Garrity G."/>
            <person name="Lilburn T.G."/>
            <person name="Beck B.J."/>
            <person name="Whitman W.B."/>
            <person name="Hugenholtz P."/>
            <person name="Klenk H.P."/>
        </authorList>
    </citation>
    <scope>NUCLEOTIDE SEQUENCE [LARGE SCALE GENOMIC DNA]</scope>
    <source>
        <strain evidence="2 3">DSM 45044</strain>
    </source>
</reference>
<dbReference type="Proteomes" id="UP000321617">
    <property type="component" value="Unassembled WGS sequence"/>
</dbReference>
<feature type="transmembrane region" description="Helical" evidence="1">
    <location>
        <begin position="82"/>
        <end position="103"/>
    </location>
</feature>
<dbReference type="OrthoDB" id="4281143at2"/>
<gene>
    <name evidence="2" type="ORF">LX16_2641</name>
</gene>
<feature type="transmembrane region" description="Helical" evidence="1">
    <location>
        <begin position="115"/>
        <end position="138"/>
    </location>
</feature>
<name>A0A562V245_9ACTN</name>
<proteinExistence type="predicted"/>
<keyword evidence="1" id="KW-0812">Transmembrane</keyword>